<organism evidence="1 2">
    <name type="scientific">Cerasicoccus arenae</name>
    <dbReference type="NCBI Taxonomy" id="424488"/>
    <lineage>
        <taxon>Bacteria</taxon>
        <taxon>Pseudomonadati</taxon>
        <taxon>Verrucomicrobiota</taxon>
        <taxon>Opitutia</taxon>
        <taxon>Puniceicoccales</taxon>
        <taxon>Cerasicoccaceae</taxon>
        <taxon>Cerasicoccus</taxon>
    </lineage>
</organism>
<evidence type="ECO:0000313" key="2">
    <source>
        <dbReference type="Proteomes" id="UP000642829"/>
    </source>
</evidence>
<dbReference type="Proteomes" id="UP000642829">
    <property type="component" value="Unassembled WGS sequence"/>
</dbReference>
<comment type="caution">
    <text evidence="1">The sequence shown here is derived from an EMBL/GenBank/DDBJ whole genome shotgun (WGS) entry which is preliminary data.</text>
</comment>
<name>A0A8J3DDB1_9BACT</name>
<evidence type="ECO:0000313" key="1">
    <source>
        <dbReference type="EMBL" id="GHC07006.1"/>
    </source>
</evidence>
<dbReference type="Pfam" id="PF09956">
    <property type="entry name" value="Phage_cement_2"/>
    <property type="match status" value="1"/>
</dbReference>
<sequence>MQSDFLSQSINQTNQHNDTKNQMNTLKNILLALFCARPVFANVATGVHEGGITKTLETATTTRHLIGKAGSTEAEVDLCDAADLPLGVITDEGTVGEPVNIALLGAVPSTLLMVASKPISAGSSVYTAANGKVQDQPTLAGDYYHIGYALTAAASDGERLEVCPVPPRKTKVMNTFSGTTSEDIANLGAALQAAPDKIIVLP</sequence>
<dbReference type="InterPro" id="IPR011231">
    <property type="entry name" value="Phage_VT1-Sakai_H0018"/>
</dbReference>
<gene>
    <name evidence="1" type="ORF">GCM10007047_25100</name>
</gene>
<protein>
    <submittedName>
        <fullName evidence="1">Uncharacterized protein</fullName>
    </submittedName>
</protein>
<dbReference type="AlphaFoldDB" id="A0A8J3DDB1"/>
<proteinExistence type="predicted"/>
<keyword evidence="2" id="KW-1185">Reference proteome</keyword>
<reference evidence="1" key="1">
    <citation type="journal article" date="2014" name="Int. J. Syst. Evol. Microbiol.">
        <title>Complete genome sequence of Corynebacterium casei LMG S-19264T (=DSM 44701T), isolated from a smear-ripened cheese.</title>
        <authorList>
            <consortium name="US DOE Joint Genome Institute (JGI-PGF)"/>
            <person name="Walter F."/>
            <person name="Albersmeier A."/>
            <person name="Kalinowski J."/>
            <person name="Ruckert C."/>
        </authorList>
    </citation>
    <scope>NUCLEOTIDE SEQUENCE</scope>
    <source>
        <strain evidence="1">KCTC 12870</strain>
    </source>
</reference>
<dbReference type="EMBL" id="BMXG01000016">
    <property type="protein sequence ID" value="GHC07006.1"/>
    <property type="molecule type" value="Genomic_DNA"/>
</dbReference>
<reference evidence="1" key="2">
    <citation type="submission" date="2020-09" db="EMBL/GenBank/DDBJ databases">
        <authorList>
            <person name="Sun Q."/>
            <person name="Kim S."/>
        </authorList>
    </citation>
    <scope>NUCLEOTIDE SEQUENCE</scope>
    <source>
        <strain evidence="1">KCTC 12870</strain>
    </source>
</reference>
<accession>A0A8J3DDB1</accession>